<feature type="compositionally biased region" description="Low complexity" evidence="1">
    <location>
        <begin position="25"/>
        <end position="34"/>
    </location>
</feature>
<dbReference type="Gene3D" id="1.20.1260.10">
    <property type="match status" value="1"/>
</dbReference>
<evidence type="ECO:0000256" key="2">
    <source>
        <dbReference type="SAM" id="SignalP"/>
    </source>
</evidence>
<feature type="compositionally biased region" description="Polar residues" evidence="1">
    <location>
        <begin position="42"/>
        <end position="52"/>
    </location>
</feature>
<dbReference type="EMBL" id="CP062789">
    <property type="protein sequence ID" value="QOK22780.1"/>
    <property type="molecule type" value="Genomic_DNA"/>
</dbReference>
<evidence type="ECO:0000259" key="3">
    <source>
        <dbReference type="Pfam" id="PF03713"/>
    </source>
</evidence>
<name>A0A7L9J248_9MICO</name>
<evidence type="ECO:0000313" key="4">
    <source>
        <dbReference type="EMBL" id="QOK22780.1"/>
    </source>
</evidence>
<reference evidence="4 5" key="1">
    <citation type="submission" date="2020-10" db="EMBL/GenBank/DDBJ databases">
        <title>Janibacter indicus TT2 genome sequence.</title>
        <authorList>
            <person name="Lee K."/>
            <person name="Ganzorig M."/>
        </authorList>
    </citation>
    <scope>NUCLEOTIDE SEQUENCE [LARGE SCALE GENOMIC DNA]</scope>
    <source>
        <strain evidence="4 5">TT2</strain>
    </source>
</reference>
<proteinExistence type="predicted"/>
<evidence type="ECO:0000313" key="5">
    <source>
        <dbReference type="Proteomes" id="UP000593998"/>
    </source>
</evidence>
<dbReference type="PANTHER" id="PTHR36933:SF1">
    <property type="entry name" value="SLL0788 PROTEIN"/>
    <property type="match status" value="1"/>
</dbReference>
<accession>A0A7L9J248</accession>
<dbReference type="PANTHER" id="PTHR36933">
    <property type="entry name" value="SLL0788 PROTEIN"/>
    <property type="match status" value="1"/>
</dbReference>
<dbReference type="AlphaFoldDB" id="A0A7L9J248"/>
<dbReference type="RefSeq" id="WP_179461440.1">
    <property type="nucleotide sequence ID" value="NZ_CP062789.1"/>
</dbReference>
<dbReference type="PROSITE" id="PS51257">
    <property type="entry name" value="PROKAR_LIPOPROTEIN"/>
    <property type="match status" value="1"/>
</dbReference>
<gene>
    <name evidence="4" type="ORF">IGS73_17365</name>
</gene>
<feature type="domain" description="DUF305" evidence="3">
    <location>
        <begin position="57"/>
        <end position="198"/>
    </location>
</feature>
<feature type="chain" id="PRO_5038514083" evidence="2">
    <location>
        <begin position="23"/>
        <end position="200"/>
    </location>
</feature>
<feature type="region of interest" description="Disordered" evidence="1">
    <location>
        <begin position="25"/>
        <end position="52"/>
    </location>
</feature>
<evidence type="ECO:0000256" key="1">
    <source>
        <dbReference type="SAM" id="MobiDB-lite"/>
    </source>
</evidence>
<dbReference type="InterPro" id="IPR005183">
    <property type="entry name" value="DUF305_CopM-like"/>
</dbReference>
<sequence>MTPPGRRAALVVATTLTAGALAACSSGSDGSMSGMDHDKTPMSASDTSTTADGRQGDIMFAQMMIPHHEQAITMADLALDPSAKASGQVRDFAKDIKDAQDLEIQTMEGWLEDWDAPTANSSGMDHGSGMMTQEEMAKLESATGAEFDKQWLTLMIKHHQGAVTMAEQVLTTTEDDAVERMAKAIVKAQKAEIKAMQREL</sequence>
<protein>
    <submittedName>
        <fullName evidence="4">DUF305 domain-containing protein</fullName>
    </submittedName>
</protein>
<organism evidence="4 5">
    <name type="scientific">Janibacter indicus</name>
    <dbReference type="NCBI Taxonomy" id="857417"/>
    <lineage>
        <taxon>Bacteria</taxon>
        <taxon>Bacillati</taxon>
        <taxon>Actinomycetota</taxon>
        <taxon>Actinomycetes</taxon>
        <taxon>Micrococcales</taxon>
        <taxon>Intrasporangiaceae</taxon>
        <taxon>Janibacter</taxon>
    </lineage>
</organism>
<feature type="signal peptide" evidence="2">
    <location>
        <begin position="1"/>
        <end position="22"/>
    </location>
</feature>
<dbReference type="Proteomes" id="UP000593998">
    <property type="component" value="Chromosome"/>
</dbReference>
<keyword evidence="2" id="KW-0732">Signal</keyword>
<dbReference type="InterPro" id="IPR012347">
    <property type="entry name" value="Ferritin-like"/>
</dbReference>
<dbReference type="Pfam" id="PF03713">
    <property type="entry name" value="DUF305"/>
    <property type="match status" value="1"/>
</dbReference>